<gene>
    <name evidence="1" type="ORF">MHBO_001532</name>
</gene>
<dbReference type="Proteomes" id="UP001439008">
    <property type="component" value="Unassembled WGS sequence"/>
</dbReference>
<evidence type="ECO:0000313" key="2">
    <source>
        <dbReference type="Proteomes" id="UP001439008"/>
    </source>
</evidence>
<proteinExistence type="predicted"/>
<evidence type="ECO:0000313" key="1">
    <source>
        <dbReference type="EMBL" id="MES1919759.1"/>
    </source>
</evidence>
<name>A0ABV2AJB9_9EUKA</name>
<reference evidence="1 2" key="1">
    <citation type="journal article" date="2024" name="BMC Biol.">
        <title>Comparative genomics of Ascetosporea gives new insight into the evolutionary basis for animal parasitism in Rhizaria.</title>
        <authorList>
            <person name="Hiltunen Thoren M."/>
            <person name="Onut-Brannstrom I."/>
            <person name="Alfjorden A."/>
            <person name="Peckova H."/>
            <person name="Swords F."/>
            <person name="Hooper C."/>
            <person name="Holzer A.S."/>
            <person name="Bass D."/>
            <person name="Burki F."/>
        </authorList>
    </citation>
    <scope>NUCLEOTIDE SEQUENCE [LARGE SCALE GENOMIC DNA]</scope>
    <source>
        <strain evidence="1">20-A016</strain>
    </source>
</reference>
<protein>
    <submittedName>
        <fullName evidence="1">Uncharacterized protein</fullName>
    </submittedName>
</protein>
<dbReference type="EMBL" id="JBDODL010000390">
    <property type="protein sequence ID" value="MES1919759.1"/>
    <property type="molecule type" value="Genomic_DNA"/>
</dbReference>
<sequence>MAFVAKNQTLVAKKILNLRKAILKHKKSEKLNFNNKLAIYVLKKICSNNKYYESSFWFKGDRFINECAKFEDWNCILKELDYAHVLRSNEIFEILRRTNPLLEIN</sequence>
<comment type="caution">
    <text evidence="1">The sequence shown here is derived from an EMBL/GenBank/DDBJ whole genome shotgun (WGS) entry which is preliminary data.</text>
</comment>
<organism evidence="1 2">
    <name type="scientific">Bonamia ostreae</name>
    <dbReference type="NCBI Taxonomy" id="126728"/>
    <lineage>
        <taxon>Eukaryota</taxon>
        <taxon>Sar</taxon>
        <taxon>Rhizaria</taxon>
        <taxon>Endomyxa</taxon>
        <taxon>Ascetosporea</taxon>
        <taxon>Haplosporida</taxon>
        <taxon>Bonamia</taxon>
    </lineage>
</organism>
<keyword evidence="2" id="KW-1185">Reference proteome</keyword>
<accession>A0ABV2AJB9</accession>